<organism evidence="2 3">
    <name type="scientific">Aphanomyces astaci</name>
    <name type="common">Crayfish plague agent</name>
    <dbReference type="NCBI Taxonomy" id="112090"/>
    <lineage>
        <taxon>Eukaryota</taxon>
        <taxon>Sar</taxon>
        <taxon>Stramenopiles</taxon>
        <taxon>Oomycota</taxon>
        <taxon>Saprolegniomycetes</taxon>
        <taxon>Saprolegniales</taxon>
        <taxon>Verrucalvaceae</taxon>
        <taxon>Aphanomyces</taxon>
    </lineage>
</organism>
<evidence type="ECO:0000313" key="3">
    <source>
        <dbReference type="Proteomes" id="UP000285712"/>
    </source>
</evidence>
<comment type="caution">
    <text evidence="2">The sequence shown here is derived from an EMBL/GenBank/DDBJ whole genome shotgun (WGS) entry which is preliminary data.</text>
</comment>
<reference evidence="2 3" key="1">
    <citation type="submission" date="2018-08" db="EMBL/GenBank/DDBJ databases">
        <title>Aphanomyces genome sequencing and annotation.</title>
        <authorList>
            <person name="Minardi D."/>
            <person name="Oidtmann B."/>
            <person name="Van Der Giezen M."/>
            <person name="Studholme D.J."/>
        </authorList>
    </citation>
    <scope>NUCLEOTIDE SEQUENCE [LARGE SCALE GENOMIC DNA]</scope>
    <source>
        <strain evidence="2 3">Sv</strain>
    </source>
</reference>
<proteinExistence type="predicted"/>
<dbReference type="Proteomes" id="UP000285712">
    <property type="component" value="Unassembled WGS sequence"/>
</dbReference>
<sequence>MCLALYVALDCTGSVLVIYGVWRDLWLVLATNQVRYVSVMVTQFVTTLSFVEVYKHVDDNVARFNKDAMAFTLLRTMAEQVDLRELDRVLMWRLVFFTAYDDTSDAHSEVATHLATLYGITVGVAGVLWWALPSEKDHVHQWVTQGRRYPRVALLVLIAAIVKSMCFLL</sequence>
<keyword evidence="1" id="KW-0472">Membrane</keyword>
<evidence type="ECO:0000256" key="1">
    <source>
        <dbReference type="SAM" id="Phobius"/>
    </source>
</evidence>
<keyword evidence="1" id="KW-1133">Transmembrane helix</keyword>
<feature type="transmembrane region" description="Helical" evidence="1">
    <location>
        <begin position="114"/>
        <end position="132"/>
    </location>
</feature>
<feature type="transmembrane region" description="Helical" evidence="1">
    <location>
        <begin position="152"/>
        <end position="168"/>
    </location>
</feature>
<name>A0A3R6XZR4_APHAT</name>
<accession>A0A3R6XZR4</accession>
<protein>
    <submittedName>
        <fullName evidence="2">Uncharacterized protein</fullName>
    </submittedName>
</protein>
<keyword evidence="1" id="KW-0812">Transmembrane</keyword>
<gene>
    <name evidence="2" type="ORF">DYB35_002025</name>
</gene>
<evidence type="ECO:0000313" key="2">
    <source>
        <dbReference type="EMBL" id="RHY96053.1"/>
    </source>
</evidence>
<dbReference type="EMBL" id="QUTG01002487">
    <property type="protein sequence ID" value="RHY96053.1"/>
    <property type="molecule type" value="Genomic_DNA"/>
</dbReference>
<dbReference type="AlphaFoldDB" id="A0A3R6XZR4"/>
<dbReference type="VEuPathDB" id="FungiDB:H257_18716"/>